<dbReference type="EMBL" id="QFNF01000012">
    <property type="protein sequence ID" value="PZO78331.1"/>
    <property type="molecule type" value="Genomic_DNA"/>
</dbReference>
<evidence type="ECO:0000313" key="2">
    <source>
        <dbReference type="Proteomes" id="UP000248614"/>
    </source>
</evidence>
<gene>
    <name evidence="1" type="ORF">DI632_06650</name>
</gene>
<accession>A0A2W5B5X2</accession>
<name>A0A2W5B5X2_9SPHN</name>
<organism evidence="1 2">
    <name type="scientific">Sphingomonas hengshuiensis</name>
    <dbReference type="NCBI Taxonomy" id="1609977"/>
    <lineage>
        <taxon>Bacteria</taxon>
        <taxon>Pseudomonadati</taxon>
        <taxon>Pseudomonadota</taxon>
        <taxon>Alphaproteobacteria</taxon>
        <taxon>Sphingomonadales</taxon>
        <taxon>Sphingomonadaceae</taxon>
        <taxon>Sphingomonas</taxon>
    </lineage>
</organism>
<evidence type="ECO:0000313" key="1">
    <source>
        <dbReference type="EMBL" id="PZO78331.1"/>
    </source>
</evidence>
<comment type="caution">
    <text evidence="1">The sequence shown here is derived from an EMBL/GenBank/DDBJ whole genome shotgun (WGS) entry which is preliminary data.</text>
</comment>
<reference evidence="1 2" key="1">
    <citation type="submission" date="2017-08" db="EMBL/GenBank/DDBJ databases">
        <title>Infants hospitalized years apart are colonized by the same room-sourced microbial strains.</title>
        <authorList>
            <person name="Brooks B."/>
            <person name="Olm M.R."/>
            <person name="Firek B.A."/>
            <person name="Baker R."/>
            <person name="Thomas B.C."/>
            <person name="Morowitz M.J."/>
            <person name="Banfield J.F."/>
        </authorList>
    </citation>
    <scope>NUCLEOTIDE SEQUENCE [LARGE SCALE GENOMIC DNA]</scope>
    <source>
        <strain evidence="1">S2_018_000_R3_110</strain>
    </source>
</reference>
<protein>
    <submittedName>
        <fullName evidence="1">Uncharacterized protein</fullName>
    </submittedName>
</protein>
<dbReference type="Proteomes" id="UP000248614">
    <property type="component" value="Unassembled WGS sequence"/>
</dbReference>
<dbReference type="AlphaFoldDB" id="A0A2W5B5X2"/>
<proteinExistence type="predicted"/>
<sequence>MPLNSPQPAVVATLNVGDVLDVVLVTTGPRPVLEVQRAGQRAGALTHRNHLRLINCITGGRTYQAVIVRKSGGAVEVRVEPV</sequence>